<reference evidence="2 3" key="1">
    <citation type="journal article" date="2020" name="Microbiol. Resour. Announc.">
        <title>Draft Genome Sequence of a Cladosporium Species Isolated from the Mesophotic Ascidian Didemnum maculosum.</title>
        <authorList>
            <person name="Gioti A."/>
            <person name="Siaperas R."/>
            <person name="Nikolaivits E."/>
            <person name="Le Goff G."/>
            <person name="Ouazzani J."/>
            <person name="Kotoulas G."/>
            <person name="Topakas E."/>
        </authorList>
    </citation>
    <scope>NUCLEOTIDE SEQUENCE [LARGE SCALE GENOMIC DNA]</scope>
    <source>
        <strain evidence="2 3">TM138-S3</strain>
    </source>
</reference>
<dbReference type="RefSeq" id="XP_069233325.1">
    <property type="nucleotide sequence ID" value="XM_069369967.1"/>
</dbReference>
<protein>
    <submittedName>
        <fullName evidence="2">Uncharacterized protein</fullName>
    </submittedName>
</protein>
<feature type="compositionally biased region" description="Polar residues" evidence="1">
    <location>
        <begin position="301"/>
        <end position="312"/>
    </location>
</feature>
<dbReference type="Proteomes" id="UP000803884">
    <property type="component" value="Unassembled WGS sequence"/>
</dbReference>
<name>A0AB34KZM9_9PEZI</name>
<dbReference type="EMBL" id="JAAQHG020000003">
    <property type="protein sequence ID" value="KAL1590220.1"/>
    <property type="molecule type" value="Genomic_DNA"/>
</dbReference>
<dbReference type="AlphaFoldDB" id="A0AB34KZM9"/>
<keyword evidence="3" id="KW-1185">Reference proteome</keyword>
<feature type="compositionally biased region" description="Polar residues" evidence="1">
    <location>
        <begin position="360"/>
        <end position="371"/>
    </location>
</feature>
<feature type="compositionally biased region" description="Polar residues" evidence="1">
    <location>
        <begin position="321"/>
        <end position="331"/>
    </location>
</feature>
<evidence type="ECO:0000313" key="3">
    <source>
        <dbReference type="Proteomes" id="UP000803884"/>
    </source>
</evidence>
<feature type="region of interest" description="Disordered" evidence="1">
    <location>
        <begin position="1"/>
        <end position="49"/>
    </location>
</feature>
<comment type="caution">
    <text evidence="2">The sequence shown here is derived from an EMBL/GenBank/DDBJ whole genome shotgun (WGS) entry which is preliminary data.</text>
</comment>
<feature type="region of interest" description="Disordered" evidence="1">
    <location>
        <begin position="208"/>
        <end position="415"/>
    </location>
</feature>
<proteinExistence type="predicted"/>
<organism evidence="2 3">
    <name type="scientific">Cladosporium halotolerans</name>
    <dbReference type="NCBI Taxonomy" id="1052096"/>
    <lineage>
        <taxon>Eukaryota</taxon>
        <taxon>Fungi</taxon>
        <taxon>Dikarya</taxon>
        <taxon>Ascomycota</taxon>
        <taxon>Pezizomycotina</taxon>
        <taxon>Dothideomycetes</taxon>
        <taxon>Dothideomycetidae</taxon>
        <taxon>Cladosporiales</taxon>
        <taxon>Cladosporiaceae</taxon>
        <taxon>Cladosporium</taxon>
    </lineage>
</organism>
<accession>A0AB34KZM9</accession>
<gene>
    <name evidence="2" type="ORF">WHR41_01361</name>
</gene>
<evidence type="ECO:0000256" key="1">
    <source>
        <dbReference type="SAM" id="MobiDB-lite"/>
    </source>
</evidence>
<sequence length="494" mass="55086">MEQDLAKAKAAVGGEEKVKSRKAQPSLRGTRVANTPAGRNDASDDEDTTSTVKYCLEEVIEEMPDEAYRFDTKSLNQHVKSRVSLNELKKKWMLASRAEKSDRSKFPETRKKNFKKTLPFQTITVECTCLQCQDGTPKRFQCKPFAFGNKGDMILILPFDFEESEWAFILSDHGDDPPRYRLWGASNDDDPNEVFDCGSVEVQEVTPYPVVPTSVPRSERYAARQQNETANKQGRKPRAVADDGIEETESTPAARSKRKRASPGPNLMGCQKKGRKSGLQLAPARETLMGTEGKGRRRGLDQTTPGNASSLASKGVKAAPPSTSAAESLSATMERLLSAEPNDPIDDPEELSPPSKGDQNDVSVDESTPASKPSKGYPLDDPLATWMPFQPRMAQMKPPAAIKSSTANKRSPVEGLNNFNFDKAYKTVRKHLMFQQRPSDRLTFDAQNEDVKLYLQKLKSLKDRQDKFTFEETVDVINDELVEAGFPELPKLWE</sequence>
<evidence type="ECO:0000313" key="2">
    <source>
        <dbReference type="EMBL" id="KAL1590220.1"/>
    </source>
</evidence>
<dbReference type="GeneID" id="96002805"/>